<sequence>MYLESYEDRGERCSHHNPLCKATCNDGGGPTAALGSVLAEATGLENTAAGGVHLLACARLVVRAIFLVVIADRQALRGLAGRPADVFGHNGLRAEVTLCKVDAAGLGGLSIALVVQILCWYLQVHLGHQIIEGAQPAVLESLGGALTIAPLFAFYEAIWALGINRELQESTLLLVEEYTRNICSEVGAEATMKACRNLVLEH</sequence>
<dbReference type="Proteomes" id="UP000291116">
    <property type="component" value="Unassembled WGS sequence"/>
</dbReference>
<name>A0A448YY23_9STRA</name>
<keyword evidence="1" id="KW-0472">Membrane</keyword>
<reference evidence="2 3" key="1">
    <citation type="submission" date="2019-01" db="EMBL/GenBank/DDBJ databases">
        <authorList>
            <person name="Ferrante I. M."/>
        </authorList>
    </citation>
    <scope>NUCLEOTIDE SEQUENCE [LARGE SCALE GENOMIC DNA]</scope>
    <source>
        <strain evidence="2 3">B856</strain>
    </source>
</reference>
<dbReference type="AlphaFoldDB" id="A0A448YY23"/>
<evidence type="ECO:0000313" key="3">
    <source>
        <dbReference type="Proteomes" id="UP000291116"/>
    </source>
</evidence>
<gene>
    <name evidence="2" type="ORF">PSNMU_V1.4_AUG-EV-PASAV3_0014290</name>
</gene>
<dbReference type="OrthoDB" id="2124888at2759"/>
<keyword evidence="1" id="KW-0812">Transmembrane</keyword>
<accession>A0A448YY23</accession>
<proteinExistence type="predicted"/>
<evidence type="ECO:0000313" key="2">
    <source>
        <dbReference type="EMBL" id="VEU34701.1"/>
    </source>
</evidence>
<keyword evidence="1" id="KW-1133">Transmembrane helix</keyword>
<dbReference type="EMBL" id="CAACVS010000037">
    <property type="protein sequence ID" value="VEU34701.1"/>
    <property type="molecule type" value="Genomic_DNA"/>
</dbReference>
<evidence type="ECO:0000256" key="1">
    <source>
        <dbReference type="SAM" id="Phobius"/>
    </source>
</evidence>
<feature type="transmembrane region" description="Helical" evidence="1">
    <location>
        <begin position="103"/>
        <end position="123"/>
    </location>
</feature>
<keyword evidence="3" id="KW-1185">Reference proteome</keyword>
<protein>
    <submittedName>
        <fullName evidence="2">Uncharacterized protein</fullName>
    </submittedName>
</protein>
<feature type="transmembrane region" description="Helical" evidence="1">
    <location>
        <begin position="143"/>
        <end position="163"/>
    </location>
</feature>
<organism evidence="2 3">
    <name type="scientific">Pseudo-nitzschia multistriata</name>
    <dbReference type="NCBI Taxonomy" id="183589"/>
    <lineage>
        <taxon>Eukaryota</taxon>
        <taxon>Sar</taxon>
        <taxon>Stramenopiles</taxon>
        <taxon>Ochrophyta</taxon>
        <taxon>Bacillariophyta</taxon>
        <taxon>Bacillariophyceae</taxon>
        <taxon>Bacillariophycidae</taxon>
        <taxon>Bacillariales</taxon>
        <taxon>Bacillariaceae</taxon>
        <taxon>Pseudo-nitzschia</taxon>
    </lineage>
</organism>